<comment type="pathway">
    <text evidence="1">Lipid metabolism; fatty acid metabolism.</text>
</comment>
<dbReference type="NCBIfam" id="TIGR01930">
    <property type="entry name" value="AcCoA-C-Actrans"/>
    <property type="match status" value="1"/>
</dbReference>
<name>A0A9P5T9K0_9AGAM</name>
<feature type="domain" description="Thiolase N-terminal" evidence="8">
    <location>
        <begin position="18"/>
        <end position="272"/>
    </location>
</feature>
<dbReference type="PROSITE" id="PS00098">
    <property type="entry name" value="THIOLASE_1"/>
    <property type="match status" value="1"/>
</dbReference>
<dbReference type="InterPro" id="IPR020616">
    <property type="entry name" value="Thiolase_N"/>
</dbReference>
<dbReference type="GO" id="GO:0010124">
    <property type="term" value="P:phenylacetate catabolic process"/>
    <property type="evidence" value="ECO:0007669"/>
    <property type="project" value="TreeGrafter"/>
</dbReference>
<dbReference type="InterPro" id="IPR020617">
    <property type="entry name" value="Thiolase_C"/>
</dbReference>
<proteinExistence type="inferred from homology"/>
<dbReference type="PANTHER" id="PTHR43853">
    <property type="entry name" value="3-KETOACYL-COA THIOLASE, PEROXISOMAL"/>
    <property type="match status" value="1"/>
</dbReference>
<dbReference type="PROSITE" id="PS00737">
    <property type="entry name" value="THIOLASE_2"/>
    <property type="match status" value="1"/>
</dbReference>
<evidence type="ECO:0000259" key="9">
    <source>
        <dbReference type="Pfam" id="PF02803"/>
    </source>
</evidence>
<keyword evidence="11" id="KW-1185">Reference proteome</keyword>
<dbReference type="GO" id="GO:0003988">
    <property type="term" value="F:acetyl-CoA C-acyltransferase activity"/>
    <property type="evidence" value="ECO:0007669"/>
    <property type="project" value="UniProtKB-EC"/>
</dbReference>
<keyword evidence="4 7" id="KW-0012">Acyltransferase</keyword>
<evidence type="ECO:0000256" key="6">
    <source>
        <dbReference type="PIRSR" id="PIRSR000429-1"/>
    </source>
</evidence>
<feature type="domain" description="Thiolase C-terminal" evidence="9">
    <location>
        <begin position="281"/>
        <end position="400"/>
    </location>
</feature>
<dbReference type="InterPro" id="IPR050215">
    <property type="entry name" value="Thiolase-like_sf_Thiolase"/>
</dbReference>
<dbReference type="EMBL" id="WHVB01000007">
    <property type="protein sequence ID" value="KAF8481056.1"/>
    <property type="molecule type" value="Genomic_DNA"/>
</dbReference>
<sequence>MEASSNLNALLRKNPDDVVITMAIRSPLCKAKKGGFRDMRSDELLTEMFKQAINHSGIDPEVIEDICVGTVLPKGPTYEARTAALTAGIPESVPIQTLNRFCSSGLMAVTTIANEIRAGQIDVGLAVGVESMSWNPDVGPEGASDDIKACGPANDALQPMGWTSENVAHEFNVSREDMDDFAAKSFQRAEAADKAGYFAKEIVPFTSYLKDPATGVRKKVTVSKDDGIRYGTTKTTLLKIKSAFPQWLPAHTTGGNASQITDGAAAVLLMTRRKAMELRLRILAKYANAAVTGLAPRIMGIGPTIAIPKVLAKVGLSKNDVDLFEINEAFASMCVYCVRKLELDPEKVNVNGGAIAFGHPLGATGARQIVTGLNELERRRGKVLVTSMCMGTGMGAAAVLLGEFE</sequence>
<feature type="active site" description="Proton acceptor" evidence="6">
    <location>
        <position position="389"/>
    </location>
</feature>
<evidence type="ECO:0000313" key="11">
    <source>
        <dbReference type="Proteomes" id="UP000759537"/>
    </source>
</evidence>
<dbReference type="InterPro" id="IPR002155">
    <property type="entry name" value="Thiolase"/>
</dbReference>
<dbReference type="Pfam" id="PF00108">
    <property type="entry name" value="Thiolase_N"/>
    <property type="match status" value="1"/>
</dbReference>
<feature type="active site" description="Proton acceptor" evidence="6">
    <location>
        <position position="359"/>
    </location>
</feature>
<dbReference type="CDD" id="cd00751">
    <property type="entry name" value="thiolase"/>
    <property type="match status" value="1"/>
</dbReference>
<dbReference type="AlphaFoldDB" id="A0A9P5T9K0"/>
<comment type="similarity">
    <text evidence="2 7">Belongs to the thiolase-like superfamily. Thiolase family.</text>
</comment>
<evidence type="ECO:0000259" key="8">
    <source>
        <dbReference type="Pfam" id="PF00108"/>
    </source>
</evidence>
<dbReference type="GO" id="GO:0006635">
    <property type="term" value="P:fatty acid beta-oxidation"/>
    <property type="evidence" value="ECO:0007669"/>
    <property type="project" value="TreeGrafter"/>
</dbReference>
<evidence type="ECO:0000256" key="2">
    <source>
        <dbReference type="ARBA" id="ARBA00010982"/>
    </source>
</evidence>
<dbReference type="SUPFAM" id="SSF53901">
    <property type="entry name" value="Thiolase-like"/>
    <property type="match status" value="2"/>
</dbReference>
<evidence type="ECO:0000256" key="7">
    <source>
        <dbReference type="RuleBase" id="RU003557"/>
    </source>
</evidence>
<reference evidence="10" key="1">
    <citation type="submission" date="2019-10" db="EMBL/GenBank/DDBJ databases">
        <authorList>
            <consortium name="DOE Joint Genome Institute"/>
            <person name="Kuo A."/>
            <person name="Miyauchi S."/>
            <person name="Kiss E."/>
            <person name="Drula E."/>
            <person name="Kohler A."/>
            <person name="Sanchez-Garcia M."/>
            <person name="Andreopoulos B."/>
            <person name="Barry K.W."/>
            <person name="Bonito G."/>
            <person name="Buee M."/>
            <person name="Carver A."/>
            <person name="Chen C."/>
            <person name="Cichocki N."/>
            <person name="Clum A."/>
            <person name="Culley D."/>
            <person name="Crous P.W."/>
            <person name="Fauchery L."/>
            <person name="Girlanda M."/>
            <person name="Hayes R."/>
            <person name="Keri Z."/>
            <person name="LaButti K."/>
            <person name="Lipzen A."/>
            <person name="Lombard V."/>
            <person name="Magnuson J."/>
            <person name="Maillard F."/>
            <person name="Morin E."/>
            <person name="Murat C."/>
            <person name="Nolan M."/>
            <person name="Ohm R."/>
            <person name="Pangilinan J."/>
            <person name="Pereira M."/>
            <person name="Perotto S."/>
            <person name="Peter M."/>
            <person name="Riley R."/>
            <person name="Sitrit Y."/>
            <person name="Stielow B."/>
            <person name="Szollosi G."/>
            <person name="Zifcakova L."/>
            <person name="Stursova M."/>
            <person name="Spatafora J.W."/>
            <person name="Tedersoo L."/>
            <person name="Vaario L.-M."/>
            <person name="Yamada A."/>
            <person name="Yan M."/>
            <person name="Wang P."/>
            <person name="Xu J."/>
            <person name="Bruns T."/>
            <person name="Baldrian P."/>
            <person name="Vilgalys R."/>
            <person name="Henrissat B."/>
            <person name="Grigoriev I.V."/>
            <person name="Hibbett D."/>
            <person name="Nagy L.G."/>
            <person name="Martin F.M."/>
        </authorList>
    </citation>
    <scope>NUCLEOTIDE SEQUENCE</scope>
    <source>
        <strain evidence="10">Prilba</strain>
    </source>
</reference>
<comment type="catalytic activity">
    <reaction evidence="5">
        <text>an acyl-CoA + acetyl-CoA = a 3-oxoacyl-CoA + CoA</text>
        <dbReference type="Rhea" id="RHEA:21564"/>
        <dbReference type="ChEBI" id="CHEBI:57287"/>
        <dbReference type="ChEBI" id="CHEBI:57288"/>
        <dbReference type="ChEBI" id="CHEBI:58342"/>
        <dbReference type="ChEBI" id="CHEBI:90726"/>
        <dbReference type="EC" id="2.3.1.16"/>
    </reaction>
</comment>
<dbReference type="Pfam" id="PF02803">
    <property type="entry name" value="Thiolase_C"/>
    <property type="match status" value="1"/>
</dbReference>
<evidence type="ECO:0000256" key="4">
    <source>
        <dbReference type="ARBA" id="ARBA00023315"/>
    </source>
</evidence>
<dbReference type="InterPro" id="IPR020613">
    <property type="entry name" value="Thiolase_CS"/>
</dbReference>
<comment type="caution">
    <text evidence="10">The sequence shown here is derived from an EMBL/GenBank/DDBJ whole genome shotgun (WGS) entry which is preliminary data.</text>
</comment>
<protein>
    <submittedName>
        <fullName evidence="10">Thiolase</fullName>
    </submittedName>
</protein>
<dbReference type="PANTHER" id="PTHR43853:SF10">
    <property type="entry name" value="ACETYL-COA C-ACETYLTRANSFERASE"/>
    <property type="match status" value="1"/>
</dbReference>
<feature type="active site" description="Acyl-thioester intermediate" evidence="6">
    <location>
        <position position="102"/>
    </location>
</feature>
<evidence type="ECO:0000256" key="3">
    <source>
        <dbReference type="ARBA" id="ARBA00022679"/>
    </source>
</evidence>
<evidence type="ECO:0000256" key="5">
    <source>
        <dbReference type="ARBA" id="ARBA00047605"/>
    </source>
</evidence>
<dbReference type="InterPro" id="IPR020615">
    <property type="entry name" value="Thiolase_acyl_enz_int_AS"/>
</dbReference>
<dbReference type="Proteomes" id="UP000759537">
    <property type="component" value="Unassembled WGS sequence"/>
</dbReference>
<gene>
    <name evidence="10" type="ORF">DFH94DRAFT_737756</name>
</gene>
<dbReference type="PIRSF" id="PIRSF000429">
    <property type="entry name" value="Ac-CoA_Ac_transf"/>
    <property type="match status" value="1"/>
</dbReference>
<dbReference type="Gene3D" id="3.40.47.10">
    <property type="match status" value="2"/>
</dbReference>
<evidence type="ECO:0000313" key="10">
    <source>
        <dbReference type="EMBL" id="KAF8481056.1"/>
    </source>
</evidence>
<reference evidence="10" key="2">
    <citation type="journal article" date="2020" name="Nat. Commun.">
        <title>Large-scale genome sequencing of mycorrhizal fungi provides insights into the early evolution of symbiotic traits.</title>
        <authorList>
            <person name="Miyauchi S."/>
            <person name="Kiss E."/>
            <person name="Kuo A."/>
            <person name="Drula E."/>
            <person name="Kohler A."/>
            <person name="Sanchez-Garcia M."/>
            <person name="Morin E."/>
            <person name="Andreopoulos B."/>
            <person name="Barry K.W."/>
            <person name="Bonito G."/>
            <person name="Buee M."/>
            <person name="Carver A."/>
            <person name="Chen C."/>
            <person name="Cichocki N."/>
            <person name="Clum A."/>
            <person name="Culley D."/>
            <person name="Crous P.W."/>
            <person name="Fauchery L."/>
            <person name="Girlanda M."/>
            <person name="Hayes R.D."/>
            <person name="Keri Z."/>
            <person name="LaButti K."/>
            <person name="Lipzen A."/>
            <person name="Lombard V."/>
            <person name="Magnuson J."/>
            <person name="Maillard F."/>
            <person name="Murat C."/>
            <person name="Nolan M."/>
            <person name="Ohm R.A."/>
            <person name="Pangilinan J."/>
            <person name="Pereira M.F."/>
            <person name="Perotto S."/>
            <person name="Peter M."/>
            <person name="Pfister S."/>
            <person name="Riley R."/>
            <person name="Sitrit Y."/>
            <person name="Stielow J.B."/>
            <person name="Szollosi G."/>
            <person name="Zifcakova L."/>
            <person name="Stursova M."/>
            <person name="Spatafora J.W."/>
            <person name="Tedersoo L."/>
            <person name="Vaario L.M."/>
            <person name="Yamada A."/>
            <person name="Yan M."/>
            <person name="Wang P."/>
            <person name="Xu J."/>
            <person name="Bruns T."/>
            <person name="Baldrian P."/>
            <person name="Vilgalys R."/>
            <person name="Dunand C."/>
            <person name="Henrissat B."/>
            <person name="Grigoriev I.V."/>
            <person name="Hibbett D."/>
            <person name="Nagy L.G."/>
            <person name="Martin F.M."/>
        </authorList>
    </citation>
    <scope>NUCLEOTIDE SEQUENCE</scope>
    <source>
        <strain evidence="10">Prilba</strain>
    </source>
</reference>
<organism evidence="10 11">
    <name type="scientific">Russula ochroleuca</name>
    <dbReference type="NCBI Taxonomy" id="152965"/>
    <lineage>
        <taxon>Eukaryota</taxon>
        <taxon>Fungi</taxon>
        <taxon>Dikarya</taxon>
        <taxon>Basidiomycota</taxon>
        <taxon>Agaricomycotina</taxon>
        <taxon>Agaricomycetes</taxon>
        <taxon>Russulales</taxon>
        <taxon>Russulaceae</taxon>
        <taxon>Russula</taxon>
    </lineage>
</organism>
<evidence type="ECO:0000256" key="1">
    <source>
        <dbReference type="ARBA" id="ARBA00004872"/>
    </source>
</evidence>
<dbReference type="InterPro" id="IPR016039">
    <property type="entry name" value="Thiolase-like"/>
</dbReference>
<accession>A0A9P5T9K0</accession>
<dbReference type="OrthoDB" id="5404651at2759"/>
<dbReference type="GO" id="GO:0005777">
    <property type="term" value="C:peroxisome"/>
    <property type="evidence" value="ECO:0007669"/>
    <property type="project" value="TreeGrafter"/>
</dbReference>
<keyword evidence="3 7" id="KW-0808">Transferase</keyword>